<dbReference type="RefSeq" id="WP_168722307.1">
    <property type="nucleotide sequence ID" value="NZ_JAAXPN010000007.1"/>
</dbReference>
<organism evidence="1 2">
    <name type="scientific">Periweissella fabalis</name>
    <dbReference type="NCBI Taxonomy" id="1070421"/>
    <lineage>
        <taxon>Bacteria</taxon>
        <taxon>Bacillati</taxon>
        <taxon>Bacillota</taxon>
        <taxon>Bacilli</taxon>
        <taxon>Lactobacillales</taxon>
        <taxon>Lactobacillaceae</taxon>
        <taxon>Periweissella</taxon>
    </lineage>
</organism>
<name>A0A7X6S414_9LACO</name>
<dbReference type="EMBL" id="JAAXPN010000007">
    <property type="protein sequence ID" value="NKZ24512.1"/>
    <property type="molecule type" value="Genomic_DNA"/>
</dbReference>
<accession>A0A7X6S414</accession>
<protein>
    <submittedName>
        <fullName evidence="1">Uncharacterized protein</fullName>
    </submittedName>
</protein>
<proteinExistence type="predicted"/>
<sequence length="309" mass="35795">MRSGGKAQTKKLIQQKHRIRQQQNQQLAPFNAQQFQEFMRVRWYLTNQVLTITERNLSEIWLTTLLDDIIAQRIIEPTKVQCLDLTRLIRLVLIQLIRLDYQYYLMLAKLGPKLLRFIKKEFTVNAYFTLDCIPSNKQFNKLISDVLAQKLSHSQGVDNRFTAQYQALFWQDNQLVESMIVELYRGQMAQPVILESKPLLADNNKIKNLEEKLKTALRKDMPNIGALDAICNNTSFLTALIYDDPDLLLISPTVIVIESWKPTNETFLGIGNQLQVIVKTIISTTNIDTNTWHQFDRILAVCALNTLKN</sequence>
<gene>
    <name evidence="1" type="ORF">HF964_06845</name>
</gene>
<keyword evidence="2" id="KW-1185">Reference proteome</keyword>
<dbReference type="AlphaFoldDB" id="A0A7X6S414"/>
<reference evidence="1 2" key="1">
    <citation type="submission" date="2020-04" db="EMBL/GenBank/DDBJ databases">
        <title>MicrobeNet Type strains.</title>
        <authorList>
            <person name="Nicholson A.C."/>
        </authorList>
    </citation>
    <scope>NUCLEOTIDE SEQUENCE [LARGE SCALE GENOMIC DNA]</scope>
    <source>
        <strain evidence="1 2">CCUG 61472</strain>
    </source>
</reference>
<dbReference type="Proteomes" id="UP000549765">
    <property type="component" value="Unassembled WGS sequence"/>
</dbReference>
<comment type="caution">
    <text evidence="1">The sequence shown here is derived from an EMBL/GenBank/DDBJ whole genome shotgun (WGS) entry which is preliminary data.</text>
</comment>
<evidence type="ECO:0000313" key="1">
    <source>
        <dbReference type="EMBL" id="NKZ24512.1"/>
    </source>
</evidence>
<evidence type="ECO:0000313" key="2">
    <source>
        <dbReference type="Proteomes" id="UP000549765"/>
    </source>
</evidence>